<gene>
    <name evidence="1" type="ORF">FQA45_13705</name>
</gene>
<evidence type="ECO:0000313" key="1">
    <source>
        <dbReference type="EMBL" id="QDY67282.1"/>
    </source>
</evidence>
<reference evidence="1 2" key="1">
    <citation type="submission" date="2019-07" db="EMBL/GenBank/DDBJ databases">
        <title>Complete Genome Sequence of drought tolerant Plant Growth-Promoting Rhizobacterium Glutamicibacter halophytocola DR408.</title>
        <authorList>
            <person name="Nishu S.D."/>
            <person name="Lee T.K."/>
        </authorList>
    </citation>
    <scope>NUCLEOTIDE SEQUENCE [LARGE SCALE GENOMIC DNA]</scope>
    <source>
        <strain evidence="1 2">DR408</strain>
    </source>
</reference>
<name>A0ABX5YC62_9MICC</name>
<keyword evidence="2" id="KW-1185">Reference proteome</keyword>
<proteinExistence type="predicted"/>
<organism evidence="1 2">
    <name type="scientific">Glutamicibacter halophytocola</name>
    <dbReference type="NCBI Taxonomy" id="1933880"/>
    <lineage>
        <taxon>Bacteria</taxon>
        <taxon>Bacillati</taxon>
        <taxon>Actinomycetota</taxon>
        <taxon>Actinomycetes</taxon>
        <taxon>Micrococcales</taxon>
        <taxon>Micrococcaceae</taxon>
        <taxon>Glutamicibacter</taxon>
    </lineage>
</organism>
<protein>
    <submittedName>
        <fullName evidence="1">Uncharacterized protein</fullName>
    </submittedName>
</protein>
<accession>A0ABX5YC62</accession>
<sequence length="376" mass="42468">MEIVDALLQGQRGRRLLWEFMTVGEDESQTDFSPRPLHEAMYYASTRIDNLQNRGLASSDVIVEIERTVREWAEKLAELLERTELFEVKHCMLQSALESSVDAAMYWQPPYGQEFVLASPILSVQLERIAKHIAASGQIDYWFDPLDMATQHRVNFDITGSLAPAAGKKRTGLEALIAWKDHVLRTEMRDGRENQSRPLGNFSGEWWSAPNMYLEETCGEFATAQPVGLICVEDGFGWEKATTRLVDIPPSSNVLEISSAEHWVKLCQDHPIEVTAQKRHDWYHVTGRDGAWVIPDWLAVARNYDGVHLSIGAYLALAGQCLPVDAKFATLIAGWDPGKTYWFIDGLLESEPSQYWKCVDANSNNAHWVLDEGSRG</sequence>
<dbReference type="RefSeq" id="WP_146277592.1">
    <property type="nucleotide sequence ID" value="NZ_CP042260.1"/>
</dbReference>
<dbReference type="EMBL" id="CP042260">
    <property type="protein sequence ID" value="QDY67282.1"/>
    <property type="molecule type" value="Genomic_DNA"/>
</dbReference>
<evidence type="ECO:0000313" key="2">
    <source>
        <dbReference type="Proteomes" id="UP000320717"/>
    </source>
</evidence>
<dbReference type="Proteomes" id="UP000320717">
    <property type="component" value="Chromosome"/>
</dbReference>